<evidence type="ECO:0000256" key="3">
    <source>
        <dbReference type="SAM" id="MobiDB-lite"/>
    </source>
</evidence>
<evidence type="ECO:0000313" key="5">
    <source>
        <dbReference type="EMBL" id="TQM73694.1"/>
    </source>
</evidence>
<dbReference type="GO" id="GO:0010181">
    <property type="term" value="F:FMN binding"/>
    <property type="evidence" value="ECO:0007669"/>
    <property type="project" value="InterPro"/>
</dbReference>
<dbReference type="InterPro" id="IPR012349">
    <property type="entry name" value="Split_barrel_FMN-bd"/>
</dbReference>
<keyword evidence="2" id="KW-0560">Oxidoreductase</keyword>
<feature type="compositionally biased region" description="Low complexity" evidence="3">
    <location>
        <begin position="169"/>
        <end position="178"/>
    </location>
</feature>
<evidence type="ECO:0000256" key="1">
    <source>
        <dbReference type="ARBA" id="ARBA00008898"/>
    </source>
</evidence>
<proteinExistence type="inferred from homology"/>
<dbReference type="SMART" id="SM00903">
    <property type="entry name" value="Flavin_Reduct"/>
    <property type="match status" value="1"/>
</dbReference>
<dbReference type="OrthoDB" id="9792858at2"/>
<feature type="domain" description="Flavin reductase like" evidence="4">
    <location>
        <begin position="15"/>
        <end position="160"/>
    </location>
</feature>
<dbReference type="InterPro" id="IPR050268">
    <property type="entry name" value="NADH-dep_flavin_reductase"/>
</dbReference>
<comment type="similarity">
    <text evidence="1">Belongs to the non-flavoprotein flavin reductase family.</text>
</comment>
<dbReference type="SUPFAM" id="SSF50475">
    <property type="entry name" value="FMN-binding split barrel"/>
    <property type="match status" value="1"/>
</dbReference>
<comment type="caution">
    <text evidence="5">The sequence shown here is derived from an EMBL/GenBank/DDBJ whole genome shotgun (WGS) entry which is preliminary data.</text>
</comment>
<dbReference type="Gene3D" id="2.30.110.10">
    <property type="entry name" value="Electron Transport, Fmn-binding Protein, Chain A"/>
    <property type="match status" value="1"/>
</dbReference>
<dbReference type="PANTHER" id="PTHR30466">
    <property type="entry name" value="FLAVIN REDUCTASE"/>
    <property type="match status" value="1"/>
</dbReference>
<dbReference type="Pfam" id="PF01613">
    <property type="entry name" value="Flavin_Reduct"/>
    <property type="match status" value="1"/>
</dbReference>
<protein>
    <submittedName>
        <fullName evidence="5">Flavin reductase (DIM6/NTAB) family NADH-FMN oxidoreductase RutF</fullName>
    </submittedName>
</protein>
<dbReference type="GO" id="GO:0042602">
    <property type="term" value="F:riboflavin reductase (NADPH) activity"/>
    <property type="evidence" value="ECO:0007669"/>
    <property type="project" value="TreeGrafter"/>
</dbReference>
<dbReference type="EMBL" id="VFPQ01000001">
    <property type="protein sequence ID" value="TQM73694.1"/>
    <property type="molecule type" value="Genomic_DNA"/>
</dbReference>
<evidence type="ECO:0000313" key="6">
    <source>
        <dbReference type="Proteomes" id="UP000319213"/>
    </source>
</evidence>
<evidence type="ECO:0000256" key="2">
    <source>
        <dbReference type="ARBA" id="ARBA00023002"/>
    </source>
</evidence>
<organism evidence="5 6">
    <name type="scientific">Thermopolyspora flexuosa</name>
    <dbReference type="NCBI Taxonomy" id="103836"/>
    <lineage>
        <taxon>Bacteria</taxon>
        <taxon>Bacillati</taxon>
        <taxon>Actinomycetota</taxon>
        <taxon>Actinomycetes</taxon>
        <taxon>Streptosporangiales</taxon>
        <taxon>Streptosporangiaceae</taxon>
        <taxon>Thermopolyspora</taxon>
    </lineage>
</organism>
<dbReference type="Proteomes" id="UP000319213">
    <property type="component" value="Unassembled WGS sequence"/>
</dbReference>
<reference evidence="5 6" key="1">
    <citation type="submission" date="2019-06" db="EMBL/GenBank/DDBJ databases">
        <title>Sequencing the genomes of 1000 actinobacteria strains.</title>
        <authorList>
            <person name="Klenk H.-P."/>
        </authorList>
    </citation>
    <scope>NUCLEOTIDE SEQUENCE [LARGE SCALE GENOMIC DNA]</scope>
    <source>
        <strain evidence="5 6">DSM 43186</strain>
    </source>
</reference>
<gene>
    <name evidence="5" type="ORF">FHX40_0347</name>
</gene>
<feature type="region of interest" description="Disordered" evidence="3">
    <location>
        <begin position="169"/>
        <end position="204"/>
    </location>
</feature>
<keyword evidence="6" id="KW-1185">Reference proteome</keyword>
<accession>A0A543ISZ1</accession>
<dbReference type="PANTHER" id="PTHR30466:SF11">
    <property type="entry name" value="FLAVIN-DEPENDENT MONOOXYGENASE, REDUCTASE SUBUNIT HSAB"/>
    <property type="match status" value="1"/>
</dbReference>
<sequence>MTEQAVDPRRYRETLGHYPTGVVIVTGIAEDGEPVGMVVGTFTAVSLSPPLVAFLPRRDSRTFARLRTAATFCVNVLSATQVWLCRRFTDPDVTDKFHGVPWTPAPSGAPIIEGGIAWIDCDYDAITEGGDHYIVLGRVRDMRVTGDEPPLLFRKGGYGRFAPLAPAEPAAADAVDGVPPHDRTAPPPPADGTADGRAHSVPRA</sequence>
<evidence type="ECO:0000259" key="4">
    <source>
        <dbReference type="SMART" id="SM00903"/>
    </source>
</evidence>
<dbReference type="InterPro" id="IPR002563">
    <property type="entry name" value="Flavin_Rdtase-like_dom"/>
</dbReference>
<name>A0A543ISZ1_9ACTN</name>
<dbReference type="AlphaFoldDB" id="A0A543ISZ1"/>
<dbReference type="RefSeq" id="WP_142257973.1">
    <property type="nucleotide sequence ID" value="NZ_BMPV01000004.1"/>
</dbReference>